<dbReference type="EMBL" id="JASBWT010000035">
    <property type="protein sequence ID" value="KAJ9092794.1"/>
    <property type="molecule type" value="Genomic_DNA"/>
</dbReference>
<proteinExistence type="predicted"/>
<accession>A0ACC2V0S1</accession>
<evidence type="ECO:0000313" key="2">
    <source>
        <dbReference type="Proteomes" id="UP001227268"/>
    </source>
</evidence>
<comment type="caution">
    <text evidence="1">The sequence shown here is derived from an EMBL/GenBank/DDBJ whole genome shotgun (WGS) entry which is preliminary data.</text>
</comment>
<evidence type="ECO:0000313" key="1">
    <source>
        <dbReference type="EMBL" id="KAJ9092794.1"/>
    </source>
</evidence>
<sequence length="379" mass="41794">MSSETSRFTNLQKIEWMFHALQFGAEAPSDWGPWKSHAMLYRDSLWSIAKEPHELATMHAYLTMVIEAKGTLTTDVRNTIVADMLQLFPPPEGTLQPDIFSVVADAMDKVSERDFSDFKLKELEKLFGIFKAASGSFRSAVEMMNDKNEGQPRRSRTVATQASTAEVSQADVKRTLTGMRSRLRPILPKGVIGERGAPGTEPRRTVTPPLPGHSKRAFRVMSGDENENEQLKRVKATSLRLQSQVTDGAVTVDFMPGYSINQIPLDPVPQPFSGFDAAQMGNHYRSGQYLTDNSALLEVPVTMGECDISGNTTLPPENSAGTPAYQVTWPSLYRRPTEPSFLSTEPQESASFEGQLPAARGGAEPAGLRSFHGEEPSHF</sequence>
<protein>
    <submittedName>
        <fullName evidence="1">Uncharacterized protein</fullName>
    </submittedName>
</protein>
<gene>
    <name evidence="1" type="ORF">QFC21_006669</name>
</gene>
<keyword evidence="2" id="KW-1185">Reference proteome</keyword>
<name>A0ACC2V0S1_9TREE</name>
<dbReference type="Proteomes" id="UP001227268">
    <property type="component" value="Unassembled WGS sequence"/>
</dbReference>
<organism evidence="1 2">
    <name type="scientific">Naganishia friedmannii</name>
    <dbReference type="NCBI Taxonomy" id="89922"/>
    <lineage>
        <taxon>Eukaryota</taxon>
        <taxon>Fungi</taxon>
        <taxon>Dikarya</taxon>
        <taxon>Basidiomycota</taxon>
        <taxon>Agaricomycotina</taxon>
        <taxon>Tremellomycetes</taxon>
        <taxon>Filobasidiales</taxon>
        <taxon>Filobasidiaceae</taxon>
        <taxon>Naganishia</taxon>
    </lineage>
</organism>
<reference evidence="1" key="1">
    <citation type="submission" date="2023-04" db="EMBL/GenBank/DDBJ databases">
        <title>Draft Genome sequencing of Naganishia species isolated from polar environments using Oxford Nanopore Technology.</title>
        <authorList>
            <person name="Leo P."/>
            <person name="Venkateswaran K."/>
        </authorList>
    </citation>
    <scope>NUCLEOTIDE SEQUENCE</scope>
    <source>
        <strain evidence="1">MNA-CCFEE 5423</strain>
    </source>
</reference>